<dbReference type="CDD" id="cd00038">
    <property type="entry name" value="CAP_ED"/>
    <property type="match status" value="1"/>
</dbReference>
<dbReference type="GO" id="GO:0003677">
    <property type="term" value="F:DNA binding"/>
    <property type="evidence" value="ECO:0007669"/>
    <property type="project" value="UniProtKB-KW"/>
</dbReference>
<dbReference type="InterPro" id="IPR018490">
    <property type="entry name" value="cNMP-bd_dom_sf"/>
</dbReference>
<dbReference type="InterPro" id="IPR000595">
    <property type="entry name" value="cNMP-bd_dom"/>
</dbReference>
<keyword evidence="1" id="KW-0805">Transcription regulation</keyword>
<feature type="domain" description="Cyclic nucleotide-binding" evidence="4">
    <location>
        <begin position="11"/>
        <end position="131"/>
    </location>
</feature>
<dbReference type="Pfam" id="PF00027">
    <property type="entry name" value="cNMP_binding"/>
    <property type="match status" value="1"/>
</dbReference>
<dbReference type="GO" id="GO:0003700">
    <property type="term" value="F:DNA-binding transcription factor activity"/>
    <property type="evidence" value="ECO:0007669"/>
    <property type="project" value="TreeGrafter"/>
</dbReference>
<dbReference type="SUPFAM" id="SSF51206">
    <property type="entry name" value="cAMP-binding domain-like"/>
    <property type="match status" value="1"/>
</dbReference>
<evidence type="ECO:0000256" key="1">
    <source>
        <dbReference type="ARBA" id="ARBA00023015"/>
    </source>
</evidence>
<dbReference type="GO" id="GO:0005829">
    <property type="term" value="C:cytosol"/>
    <property type="evidence" value="ECO:0007669"/>
    <property type="project" value="TreeGrafter"/>
</dbReference>
<organism evidence="6">
    <name type="scientific">Planktothricoides raciborskii GIHE-MW2</name>
    <dbReference type="NCBI Taxonomy" id="2792601"/>
    <lineage>
        <taxon>Bacteria</taxon>
        <taxon>Bacillati</taxon>
        <taxon>Cyanobacteriota</taxon>
        <taxon>Cyanophyceae</taxon>
        <taxon>Oscillatoriophycideae</taxon>
        <taxon>Oscillatoriales</taxon>
        <taxon>Oscillatoriaceae</taxon>
        <taxon>Planktothricoides</taxon>
    </lineage>
</organism>
<dbReference type="SMART" id="SM00100">
    <property type="entry name" value="cNMP"/>
    <property type="match status" value="1"/>
</dbReference>
<dbReference type="PANTHER" id="PTHR24567">
    <property type="entry name" value="CRP FAMILY TRANSCRIPTIONAL REGULATORY PROTEIN"/>
    <property type="match status" value="1"/>
</dbReference>
<name>A0AAU8JEN7_9CYAN</name>
<dbReference type="EMBL" id="CP159837">
    <property type="protein sequence ID" value="XCM37196.1"/>
    <property type="molecule type" value="Genomic_DNA"/>
</dbReference>
<evidence type="ECO:0000259" key="5">
    <source>
        <dbReference type="PROSITE" id="PS51063"/>
    </source>
</evidence>
<keyword evidence="3" id="KW-0804">Transcription</keyword>
<protein>
    <submittedName>
        <fullName evidence="6">Crp/Fnr family transcriptional regulator</fullName>
    </submittedName>
</protein>
<dbReference type="SMART" id="SM00419">
    <property type="entry name" value="HTH_CRP"/>
    <property type="match status" value="1"/>
</dbReference>
<dbReference type="InterPro" id="IPR014710">
    <property type="entry name" value="RmlC-like_jellyroll"/>
</dbReference>
<dbReference type="InterPro" id="IPR036390">
    <property type="entry name" value="WH_DNA-bd_sf"/>
</dbReference>
<dbReference type="InterPro" id="IPR012318">
    <property type="entry name" value="HTH_CRP"/>
</dbReference>
<reference evidence="6" key="1">
    <citation type="submission" date="2024-07" db="EMBL/GenBank/DDBJ databases">
        <authorList>
            <person name="Kim Y.J."/>
            <person name="Jeong J.Y."/>
        </authorList>
    </citation>
    <scope>NUCLEOTIDE SEQUENCE</scope>
    <source>
        <strain evidence="6">GIHE-MW2</strain>
    </source>
</reference>
<sequence>MIQDFLAQTQFFQGLSPENIQALAQIAIAQTYQKNEVIFWQGDEGRGFFLVVVGRVKVFKLSPEGKEQILHIFGVGEQFAEVPAFDGQCFPASAAAIEPTELLFFPRAALISLLEKYPSLGMQMLGILARKLRHFTKIIENLSFKEVPGRLASYLLYLNNLQRDNPALNILQNQVKLDITKGQLAALLATIPETLSRVFAKLSQERLIEIDGAVITLLNLPELKRLSGDLDSD</sequence>
<dbReference type="RefSeq" id="WP_054467055.1">
    <property type="nucleotide sequence ID" value="NZ_CP159837.1"/>
</dbReference>
<accession>A0AAU8JEN7</accession>
<evidence type="ECO:0000259" key="4">
    <source>
        <dbReference type="PROSITE" id="PS50042"/>
    </source>
</evidence>
<gene>
    <name evidence="6" type="ORF">ABWT76_006016</name>
</gene>
<dbReference type="Gene3D" id="2.60.120.10">
    <property type="entry name" value="Jelly Rolls"/>
    <property type="match status" value="1"/>
</dbReference>
<dbReference type="SUPFAM" id="SSF46785">
    <property type="entry name" value="Winged helix' DNA-binding domain"/>
    <property type="match status" value="1"/>
</dbReference>
<dbReference type="Gene3D" id="1.10.10.10">
    <property type="entry name" value="Winged helix-like DNA-binding domain superfamily/Winged helix DNA-binding domain"/>
    <property type="match status" value="1"/>
</dbReference>
<evidence type="ECO:0000313" key="6">
    <source>
        <dbReference type="EMBL" id="XCM37196.1"/>
    </source>
</evidence>
<dbReference type="PANTHER" id="PTHR24567:SF74">
    <property type="entry name" value="HTH-TYPE TRANSCRIPTIONAL REGULATOR ARCR"/>
    <property type="match status" value="1"/>
</dbReference>
<dbReference type="PROSITE" id="PS51063">
    <property type="entry name" value="HTH_CRP_2"/>
    <property type="match status" value="1"/>
</dbReference>
<proteinExistence type="predicted"/>
<keyword evidence="2" id="KW-0238">DNA-binding</keyword>
<evidence type="ECO:0000256" key="2">
    <source>
        <dbReference type="ARBA" id="ARBA00023125"/>
    </source>
</evidence>
<evidence type="ECO:0000256" key="3">
    <source>
        <dbReference type="ARBA" id="ARBA00023163"/>
    </source>
</evidence>
<dbReference type="Pfam" id="PF13545">
    <property type="entry name" value="HTH_Crp_2"/>
    <property type="match status" value="1"/>
</dbReference>
<dbReference type="AlphaFoldDB" id="A0AAU8JEN7"/>
<feature type="domain" description="HTH crp-type" evidence="5">
    <location>
        <begin position="145"/>
        <end position="221"/>
    </location>
</feature>
<dbReference type="InterPro" id="IPR036388">
    <property type="entry name" value="WH-like_DNA-bd_sf"/>
</dbReference>
<dbReference type="PROSITE" id="PS50042">
    <property type="entry name" value="CNMP_BINDING_3"/>
    <property type="match status" value="1"/>
</dbReference>
<dbReference type="InterPro" id="IPR050397">
    <property type="entry name" value="Env_Response_Regulators"/>
</dbReference>